<dbReference type="PATRIC" id="fig|1134406.4.peg.1294"/>
<dbReference type="Proteomes" id="UP000050417">
    <property type="component" value="Unassembled WGS sequence"/>
</dbReference>
<dbReference type="PANTHER" id="PTHR34298:SF2">
    <property type="entry name" value="SEGREGATION AND CONDENSATION PROTEIN B"/>
    <property type="match status" value="1"/>
</dbReference>
<dbReference type="InterPro" id="IPR005234">
    <property type="entry name" value="ScpB_csome_segregation"/>
</dbReference>
<dbReference type="GO" id="GO:0051304">
    <property type="term" value="P:chromosome separation"/>
    <property type="evidence" value="ECO:0007669"/>
    <property type="project" value="InterPro"/>
</dbReference>
<dbReference type="InterPro" id="IPR036390">
    <property type="entry name" value="WH_DNA-bd_sf"/>
</dbReference>
<dbReference type="Pfam" id="PF04079">
    <property type="entry name" value="SMC_ScpB"/>
    <property type="match status" value="1"/>
</dbReference>
<dbReference type="GO" id="GO:0051301">
    <property type="term" value="P:cell division"/>
    <property type="evidence" value="ECO:0007669"/>
    <property type="project" value="UniProtKB-KW"/>
</dbReference>
<dbReference type="HAMAP" id="MF_01804">
    <property type="entry name" value="ScpB"/>
    <property type="match status" value="1"/>
</dbReference>
<evidence type="ECO:0000313" key="8">
    <source>
        <dbReference type="Proteomes" id="UP000050417"/>
    </source>
</evidence>
<dbReference type="Gene3D" id="1.10.10.10">
    <property type="entry name" value="Winged helix-like DNA-binding domain superfamily/Winged helix DNA-binding domain"/>
    <property type="match status" value="2"/>
</dbReference>
<dbReference type="GO" id="GO:0005737">
    <property type="term" value="C:cytoplasm"/>
    <property type="evidence" value="ECO:0007669"/>
    <property type="project" value="UniProtKB-SubCell"/>
</dbReference>
<dbReference type="GO" id="GO:0006260">
    <property type="term" value="P:DNA replication"/>
    <property type="evidence" value="ECO:0007669"/>
    <property type="project" value="UniProtKB-UniRule"/>
</dbReference>
<gene>
    <name evidence="5" type="primary">scpB</name>
    <name evidence="7" type="ORF">ADN00_13590</name>
</gene>
<proteinExistence type="inferred from homology"/>
<keyword evidence="1 5" id="KW-0963">Cytoplasm</keyword>
<dbReference type="PIRSF" id="PIRSF019345">
    <property type="entry name" value="ScpB"/>
    <property type="match status" value="1"/>
</dbReference>
<comment type="function">
    <text evidence="5">Participates in chromosomal partition during cell division. May act via the formation of a condensin-like complex containing Smc and ScpA that pull DNA away from mid-cell into both cell halves.</text>
</comment>
<keyword evidence="2 5" id="KW-0132">Cell division</keyword>
<evidence type="ECO:0000256" key="4">
    <source>
        <dbReference type="ARBA" id="ARBA00023306"/>
    </source>
</evidence>
<dbReference type="InterPro" id="IPR036388">
    <property type="entry name" value="WH-like_DNA-bd_sf"/>
</dbReference>
<dbReference type="PANTHER" id="PTHR34298">
    <property type="entry name" value="SEGREGATION AND CONDENSATION PROTEIN B"/>
    <property type="match status" value="1"/>
</dbReference>
<dbReference type="STRING" id="1134406.ADN00_13590"/>
<dbReference type="AlphaFoldDB" id="A0A0P6XHF2"/>
<evidence type="ECO:0000256" key="6">
    <source>
        <dbReference type="SAM" id="Coils"/>
    </source>
</evidence>
<feature type="coiled-coil region" evidence="6">
    <location>
        <begin position="36"/>
        <end position="63"/>
    </location>
</feature>
<reference evidence="7 8" key="1">
    <citation type="submission" date="2015-07" db="EMBL/GenBank/DDBJ databases">
        <title>Genome sequence of Ornatilinea apprima DSM 23815.</title>
        <authorList>
            <person name="Hemp J."/>
            <person name="Ward L.M."/>
            <person name="Pace L.A."/>
            <person name="Fischer W.W."/>
        </authorList>
    </citation>
    <scope>NUCLEOTIDE SEQUENCE [LARGE SCALE GENOMIC DNA]</scope>
    <source>
        <strain evidence="7 8">P3M-1</strain>
    </source>
</reference>
<protein>
    <recommendedName>
        <fullName evidence="5">Segregation and condensation protein B</fullName>
    </recommendedName>
</protein>
<name>A0A0P6XHF2_9CHLR</name>
<dbReference type="EMBL" id="LGCL01000032">
    <property type="protein sequence ID" value="KPL74332.1"/>
    <property type="molecule type" value="Genomic_DNA"/>
</dbReference>
<accession>A0A0P6XHF2</accession>
<evidence type="ECO:0000256" key="1">
    <source>
        <dbReference type="ARBA" id="ARBA00022490"/>
    </source>
</evidence>
<keyword evidence="6" id="KW-0175">Coiled coil</keyword>
<evidence type="ECO:0000313" key="7">
    <source>
        <dbReference type="EMBL" id="KPL74332.1"/>
    </source>
</evidence>
<comment type="caution">
    <text evidence="7">The sequence shown here is derived from an EMBL/GenBank/DDBJ whole genome shotgun (WGS) entry which is preliminary data.</text>
</comment>
<comment type="subunit">
    <text evidence="5">Homodimer. Homodimerization may be required to stabilize the binding of ScpA to the Smc head domains. Component of a cohesin-like complex composed of ScpA, ScpB and the Smc homodimer, in which ScpA and ScpB bind to the head domain of Smc. The presence of the three proteins is required for the association of the complex with DNA.</text>
</comment>
<organism evidence="7 8">
    <name type="scientific">Ornatilinea apprima</name>
    <dbReference type="NCBI Taxonomy" id="1134406"/>
    <lineage>
        <taxon>Bacteria</taxon>
        <taxon>Bacillati</taxon>
        <taxon>Chloroflexota</taxon>
        <taxon>Anaerolineae</taxon>
        <taxon>Anaerolineales</taxon>
        <taxon>Anaerolineaceae</taxon>
        <taxon>Ornatilinea</taxon>
    </lineage>
</organism>
<keyword evidence="3 5" id="KW-0159">Chromosome partition</keyword>
<evidence type="ECO:0000256" key="3">
    <source>
        <dbReference type="ARBA" id="ARBA00022829"/>
    </source>
</evidence>
<dbReference type="SUPFAM" id="SSF46785">
    <property type="entry name" value="Winged helix' DNA-binding domain"/>
    <property type="match status" value="2"/>
</dbReference>
<evidence type="ECO:0000256" key="2">
    <source>
        <dbReference type="ARBA" id="ARBA00022618"/>
    </source>
</evidence>
<dbReference type="OrthoDB" id="9806226at2"/>
<keyword evidence="8" id="KW-1185">Reference proteome</keyword>
<dbReference type="NCBIfam" id="TIGR00281">
    <property type="entry name" value="SMC-Scp complex subunit ScpB"/>
    <property type="match status" value="1"/>
</dbReference>
<keyword evidence="4 5" id="KW-0131">Cell cycle</keyword>
<evidence type="ECO:0000256" key="5">
    <source>
        <dbReference type="HAMAP-Rule" id="MF_01804"/>
    </source>
</evidence>
<sequence length="192" mass="20837">MSEQAQYSHLSQSDIRNAIEALLYVAAGPVSPGQLAETLAIKVKEAEEQLKALEVEYQAQRGLRLQWHAGRVQITTAPEYADLVEKFLGLDATQKLSRAALETLAIIAYRQPVTRPGVDAIRGVNSDGVMRSLLSKGLVEEVGRADGPGRPILYGTTADFLQYFGLGSLGELPPFEEETAEETPKGNGLLKD</sequence>
<comment type="subcellular location">
    <subcellularLocation>
        <location evidence="5">Cytoplasm</location>
    </subcellularLocation>
    <text evidence="5">Associated with two foci at the outer edges of the nucleoid region in young cells, and at four foci within both cell halves in older cells.</text>
</comment>
<dbReference type="RefSeq" id="WP_075063569.1">
    <property type="nucleotide sequence ID" value="NZ_LGCL01000032.1"/>
</dbReference>
<comment type="similarity">
    <text evidence="5">Belongs to the ScpB family.</text>
</comment>